<gene>
    <name evidence="1" type="ORF">GCM10009007_20810</name>
</gene>
<accession>A0A8J3CP72</accession>
<keyword evidence="2" id="KW-1185">Reference proteome</keyword>
<proteinExistence type="predicted"/>
<evidence type="ECO:0000313" key="2">
    <source>
        <dbReference type="Proteomes" id="UP000614287"/>
    </source>
</evidence>
<protein>
    <submittedName>
        <fullName evidence="1">Uncharacterized protein</fullName>
    </submittedName>
</protein>
<dbReference type="Proteomes" id="UP000614287">
    <property type="component" value="Unassembled WGS sequence"/>
</dbReference>
<reference evidence="1" key="1">
    <citation type="journal article" date="2014" name="Int. J. Syst. Evol. Microbiol.">
        <title>Complete genome sequence of Corynebacterium casei LMG S-19264T (=DSM 44701T), isolated from a smear-ripened cheese.</title>
        <authorList>
            <consortium name="US DOE Joint Genome Institute (JGI-PGF)"/>
            <person name="Walter F."/>
            <person name="Albersmeier A."/>
            <person name="Kalinowski J."/>
            <person name="Ruckert C."/>
        </authorList>
    </citation>
    <scope>NUCLEOTIDE SEQUENCE</scope>
    <source>
        <strain evidence="1">KCTC 32501</strain>
    </source>
</reference>
<evidence type="ECO:0000313" key="1">
    <source>
        <dbReference type="EMBL" id="GHA79690.1"/>
    </source>
</evidence>
<comment type="caution">
    <text evidence="1">The sequence shown here is derived from an EMBL/GenBank/DDBJ whole genome shotgun (WGS) entry which is preliminary data.</text>
</comment>
<organism evidence="1 2">
    <name type="scientific">Formosimonas limnophila</name>
    <dbReference type="NCBI Taxonomy" id="1384487"/>
    <lineage>
        <taxon>Bacteria</taxon>
        <taxon>Pseudomonadati</taxon>
        <taxon>Pseudomonadota</taxon>
        <taxon>Betaproteobacteria</taxon>
        <taxon>Burkholderiales</taxon>
        <taxon>Burkholderiaceae</taxon>
        <taxon>Formosimonas</taxon>
    </lineage>
</organism>
<dbReference type="RefSeq" id="WP_189493907.1">
    <property type="nucleotide sequence ID" value="NZ_BMZG01000016.1"/>
</dbReference>
<sequence>MDNRKKVKDIGFLGMNSIYSLGPPVDVRLFFDCIRFFVVPKYSKEDWGLVTDRLYKRYVRFEDISETKRLFEIIREEFLKISSNEINWTKDFLNGNIVTKLDLKSTTLLNLFARYFWAFDKHMEFVDFSVKSKLDYYTPIKIGRAEITWSIYENGRPLAEYDELEGEPFWNRADL</sequence>
<reference evidence="1" key="2">
    <citation type="submission" date="2020-09" db="EMBL/GenBank/DDBJ databases">
        <authorList>
            <person name="Sun Q."/>
            <person name="Kim S."/>
        </authorList>
    </citation>
    <scope>NUCLEOTIDE SEQUENCE</scope>
    <source>
        <strain evidence="1">KCTC 32501</strain>
    </source>
</reference>
<name>A0A8J3CP72_9BURK</name>
<dbReference type="EMBL" id="BMZG01000016">
    <property type="protein sequence ID" value="GHA79690.1"/>
    <property type="molecule type" value="Genomic_DNA"/>
</dbReference>
<dbReference type="AlphaFoldDB" id="A0A8J3CP72"/>